<feature type="domain" description="MABP" evidence="8">
    <location>
        <begin position="1"/>
        <end position="108"/>
    </location>
</feature>
<dbReference type="GO" id="GO:0046755">
    <property type="term" value="P:viral budding"/>
    <property type="evidence" value="ECO:0007669"/>
    <property type="project" value="TreeGrafter"/>
</dbReference>
<dbReference type="GO" id="GO:0015031">
    <property type="term" value="P:protein transport"/>
    <property type="evidence" value="ECO:0007669"/>
    <property type="project" value="UniProtKB-KW"/>
</dbReference>
<gene>
    <name evidence="9" type="primary">mvb12bb</name>
</gene>
<dbReference type="GO" id="GO:0031902">
    <property type="term" value="C:late endosome membrane"/>
    <property type="evidence" value="ECO:0007669"/>
    <property type="project" value="UniProtKB-SubCell"/>
</dbReference>
<dbReference type="PROSITE" id="PS51497">
    <property type="entry name" value="UMA"/>
    <property type="match status" value="1"/>
</dbReference>
<dbReference type="GO" id="GO:0000813">
    <property type="term" value="C:ESCRT I complex"/>
    <property type="evidence" value="ECO:0007669"/>
    <property type="project" value="InterPro"/>
</dbReference>
<name>A0A669DRY2_ORENI</name>
<sequence length="203" mass="23160">MGFVNIYFFLEAQTVDRFFFPFSLAPNSGENRTENTTNNSFLTSSYVLDSSEEAAMRKRRLCVKMSPREDAKTAVCDIQITAKSKTHLVNYTCVGELNNMGIWYRLGDVRQHQSSRVTSGRVESDARPGTLRNFSKIYSERHGTGLYTMTALDDVPFVVSEKFSQKIPKEMQQVNLMGITIKSLADIEEEFQYNFSTERSIVL</sequence>
<reference evidence="9" key="3">
    <citation type="submission" date="2025-09" db="UniProtKB">
        <authorList>
            <consortium name="Ensembl"/>
        </authorList>
    </citation>
    <scope>IDENTIFICATION</scope>
</reference>
<dbReference type="InterPro" id="IPR018798">
    <property type="entry name" value="MVB12A/B"/>
</dbReference>
<evidence type="ECO:0000313" key="10">
    <source>
        <dbReference type="Proteomes" id="UP000005207"/>
    </source>
</evidence>
<dbReference type="InterPro" id="IPR023340">
    <property type="entry name" value="UMA"/>
</dbReference>
<evidence type="ECO:0000313" key="9">
    <source>
        <dbReference type="Ensembl" id="ENSONIP00000061261.1"/>
    </source>
</evidence>
<keyword evidence="6" id="KW-0472">Membrane</keyword>
<evidence type="ECO:0000256" key="4">
    <source>
        <dbReference type="ARBA" id="ARBA00022753"/>
    </source>
</evidence>
<evidence type="ECO:0000256" key="1">
    <source>
        <dbReference type="ARBA" id="ARBA00004633"/>
    </source>
</evidence>
<dbReference type="GO" id="GO:0042058">
    <property type="term" value="P:regulation of epidermal growth factor receptor signaling pathway"/>
    <property type="evidence" value="ECO:0007669"/>
    <property type="project" value="TreeGrafter"/>
</dbReference>
<evidence type="ECO:0000259" key="7">
    <source>
        <dbReference type="PROSITE" id="PS51497"/>
    </source>
</evidence>
<dbReference type="InterPro" id="IPR023341">
    <property type="entry name" value="MABP"/>
</dbReference>
<feature type="domain" description="UMA" evidence="7">
    <location>
        <begin position="152"/>
        <end position="202"/>
    </location>
</feature>
<evidence type="ECO:0000256" key="6">
    <source>
        <dbReference type="ARBA" id="ARBA00023136"/>
    </source>
</evidence>
<dbReference type="PROSITE" id="PS51498">
    <property type="entry name" value="MABP"/>
    <property type="match status" value="1"/>
</dbReference>
<keyword evidence="5" id="KW-0653">Protein transport</keyword>
<reference evidence="10" key="1">
    <citation type="submission" date="2012-01" db="EMBL/GenBank/DDBJ databases">
        <title>The Genome Sequence of Oreochromis niloticus (Nile Tilapia).</title>
        <authorList>
            <consortium name="Broad Institute Genome Assembly Team"/>
            <consortium name="Broad Institute Sequencing Platform"/>
            <person name="Di Palma F."/>
            <person name="Johnson J."/>
            <person name="Lander E.S."/>
            <person name="Lindblad-Toh K."/>
        </authorList>
    </citation>
    <scope>NUCLEOTIDE SEQUENCE [LARGE SCALE GENOMIC DNA]</scope>
</reference>
<keyword evidence="3" id="KW-0813">Transport</keyword>
<reference evidence="9" key="2">
    <citation type="submission" date="2025-08" db="UniProtKB">
        <authorList>
            <consortium name="Ensembl"/>
        </authorList>
    </citation>
    <scope>IDENTIFICATION</scope>
</reference>
<dbReference type="GO" id="GO:0019075">
    <property type="term" value="P:virus maturation"/>
    <property type="evidence" value="ECO:0007669"/>
    <property type="project" value="TreeGrafter"/>
</dbReference>
<keyword evidence="4" id="KW-0967">Endosome</keyword>
<evidence type="ECO:0000256" key="5">
    <source>
        <dbReference type="ARBA" id="ARBA00022927"/>
    </source>
</evidence>
<dbReference type="Gene3D" id="2.100.10.50">
    <property type="match status" value="1"/>
</dbReference>
<dbReference type="Proteomes" id="UP000005207">
    <property type="component" value="Linkage group LG12"/>
</dbReference>
<evidence type="ECO:0000259" key="8">
    <source>
        <dbReference type="PROSITE" id="PS51498"/>
    </source>
</evidence>
<dbReference type="Ensembl" id="ENSONIT00000036597.1">
    <property type="protein sequence ID" value="ENSONIP00000061261.1"/>
    <property type="gene ID" value="ENSONIG00000010900.2"/>
</dbReference>
<evidence type="ECO:0000256" key="3">
    <source>
        <dbReference type="ARBA" id="ARBA00022448"/>
    </source>
</evidence>
<proteinExistence type="inferred from homology"/>
<comment type="similarity">
    <text evidence="2">Belongs to the MVB12 family.</text>
</comment>
<dbReference type="Pfam" id="PF10240">
    <property type="entry name" value="DUF2464"/>
    <property type="match status" value="1"/>
</dbReference>
<evidence type="ECO:0000256" key="2">
    <source>
        <dbReference type="ARBA" id="ARBA00010432"/>
    </source>
</evidence>
<dbReference type="PANTHER" id="PTHR31547">
    <property type="entry name" value="MULTIVESICULAR BODY SUBUNIT 12B"/>
    <property type="match status" value="1"/>
</dbReference>
<organism evidence="9 10">
    <name type="scientific">Oreochromis niloticus</name>
    <name type="common">Nile tilapia</name>
    <name type="synonym">Tilapia nilotica</name>
    <dbReference type="NCBI Taxonomy" id="8128"/>
    <lineage>
        <taxon>Eukaryota</taxon>
        <taxon>Metazoa</taxon>
        <taxon>Chordata</taxon>
        <taxon>Craniata</taxon>
        <taxon>Vertebrata</taxon>
        <taxon>Euteleostomi</taxon>
        <taxon>Actinopterygii</taxon>
        <taxon>Neopterygii</taxon>
        <taxon>Teleostei</taxon>
        <taxon>Neoteleostei</taxon>
        <taxon>Acanthomorphata</taxon>
        <taxon>Ovalentaria</taxon>
        <taxon>Cichlomorphae</taxon>
        <taxon>Cichliformes</taxon>
        <taxon>Cichlidae</taxon>
        <taxon>African cichlids</taxon>
        <taxon>Pseudocrenilabrinae</taxon>
        <taxon>Oreochromini</taxon>
        <taxon>Oreochromis</taxon>
    </lineage>
</organism>
<dbReference type="InterPro" id="IPR040297">
    <property type="entry name" value="MVB12B"/>
</dbReference>
<accession>A0A669DRY2</accession>
<dbReference type="PANTHER" id="PTHR31547:SF1">
    <property type="entry name" value="MULTIVESICULAR BODY SUBUNIT 12B"/>
    <property type="match status" value="1"/>
</dbReference>
<protein>
    <submittedName>
        <fullName evidence="9">Multivesicular body subunit 12Bb</fullName>
    </submittedName>
</protein>
<dbReference type="GeneTree" id="ENSGT00940000155945"/>
<dbReference type="AlphaFoldDB" id="A0A669DRY2"/>
<keyword evidence="10" id="KW-1185">Reference proteome</keyword>
<comment type="subcellular location">
    <subcellularLocation>
        <location evidence="1">Late endosome membrane</location>
        <topology evidence="1">Peripheral membrane protein</topology>
    </subcellularLocation>
</comment>